<accession>A0A2P5GUV2</accession>
<keyword evidence="3" id="KW-1185">Reference proteome</keyword>
<dbReference type="EMBL" id="PQGE01000010">
    <property type="protein sequence ID" value="POP44318.1"/>
    <property type="molecule type" value="Genomic_DNA"/>
</dbReference>
<evidence type="ECO:0000313" key="2">
    <source>
        <dbReference type="EMBL" id="POP50336.1"/>
    </source>
</evidence>
<organism evidence="2 4">
    <name type="scientific">Superficieibacter electus</name>
    <dbReference type="NCBI Taxonomy" id="2022662"/>
    <lineage>
        <taxon>Bacteria</taxon>
        <taxon>Pseudomonadati</taxon>
        <taxon>Pseudomonadota</taxon>
        <taxon>Gammaproteobacteria</taxon>
        <taxon>Enterobacterales</taxon>
        <taxon>Enterobacteriaceae</taxon>
        <taxon>Superficieibacter</taxon>
    </lineage>
</organism>
<protein>
    <submittedName>
        <fullName evidence="2">Uncharacterized protein</fullName>
    </submittedName>
</protein>
<evidence type="ECO:0000313" key="1">
    <source>
        <dbReference type="EMBL" id="POP44318.1"/>
    </source>
</evidence>
<sequence length="106" mass="12516">MLSKDKLFFLCCLFFFMGTLGVEMEYYPWEEHNVIELPTLFVKHDVNFQAFFEAPTPGEMLRPSRLTTQENHRLINYCHIRFGTTLPECRKKLFEKAIANGFYIPG</sequence>
<comment type="caution">
    <text evidence="2">The sequence shown here is derived from an EMBL/GenBank/DDBJ whole genome shotgun (WGS) entry which is preliminary data.</text>
</comment>
<dbReference type="AlphaFoldDB" id="A0A2P5GUV2"/>
<evidence type="ECO:0000313" key="4">
    <source>
        <dbReference type="Proteomes" id="UP000247005"/>
    </source>
</evidence>
<gene>
    <name evidence="2" type="ORF">CHU32_02620</name>
    <name evidence="1" type="ORF">CHU33_12730</name>
</gene>
<reference evidence="3 4" key="1">
    <citation type="submission" date="2018-01" db="EMBL/GenBank/DDBJ databases">
        <title>Superficieibacter electus gen. nov., sp. nov., an extended-spectrum beta-lactamase possessing member of the Enterobacteriaceae family, isolated from intensive care unit surfaces.</title>
        <authorList>
            <person name="Potter R.F."/>
            <person name="D'Souza A.W."/>
        </authorList>
    </citation>
    <scope>NUCLEOTIDE SEQUENCE [LARGE SCALE GENOMIC DNA]</scope>
    <source>
        <strain evidence="2 4">BP-1</strain>
        <strain evidence="1 3">BP-2</strain>
    </source>
</reference>
<name>A0A2P5GUV2_9ENTR</name>
<dbReference type="Proteomes" id="UP000247005">
    <property type="component" value="Unassembled WGS sequence"/>
</dbReference>
<evidence type="ECO:0000313" key="3">
    <source>
        <dbReference type="Proteomes" id="UP000237073"/>
    </source>
</evidence>
<dbReference type="EMBL" id="PQGD01000002">
    <property type="protein sequence ID" value="POP50336.1"/>
    <property type="molecule type" value="Genomic_DNA"/>
</dbReference>
<proteinExistence type="predicted"/>
<dbReference type="Proteomes" id="UP000237073">
    <property type="component" value="Unassembled WGS sequence"/>
</dbReference>